<organism evidence="2 3">
    <name type="scientific">Advenella kashmirensis</name>
    <dbReference type="NCBI Taxonomy" id="310575"/>
    <lineage>
        <taxon>Bacteria</taxon>
        <taxon>Pseudomonadati</taxon>
        <taxon>Pseudomonadota</taxon>
        <taxon>Betaproteobacteria</taxon>
        <taxon>Burkholderiales</taxon>
        <taxon>Alcaligenaceae</taxon>
    </lineage>
</organism>
<dbReference type="EMBL" id="DOEK01000028">
    <property type="protein sequence ID" value="HBP29916.1"/>
    <property type="molecule type" value="Genomic_DNA"/>
</dbReference>
<dbReference type="Pfam" id="PF03167">
    <property type="entry name" value="UDG"/>
    <property type="match status" value="1"/>
</dbReference>
<dbReference type="PANTHER" id="PTHR42160:SF1">
    <property type="entry name" value="URACIL-DNA GLYCOSYLASE SUPERFAMILY PROTEIN"/>
    <property type="match status" value="1"/>
</dbReference>
<dbReference type="SMART" id="SM00987">
    <property type="entry name" value="UreE_C"/>
    <property type="match status" value="1"/>
</dbReference>
<dbReference type="SMART" id="SM00986">
    <property type="entry name" value="UDG"/>
    <property type="match status" value="1"/>
</dbReference>
<gene>
    <name evidence="2" type="ORF">DD666_10935</name>
</gene>
<proteinExistence type="predicted"/>
<accession>A0A356LG05</accession>
<dbReference type="CDD" id="cd10033">
    <property type="entry name" value="UDG_like"/>
    <property type="match status" value="1"/>
</dbReference>
<evidence type="ECO:0000259" key="1">
    <source>
        <dbReference type="SMART" id="SM00986"/>
    </source>
</evidence>
<dbReference type="InterPro" id="IPR005122">
    <property type="entry name" value="Uracil-DNA_glycosylase-like"/>
</dbReference>
<reference evidence="2 3" key="1">
    <citation type="journal article" date="2018" name="Nat. Biotechnol.">
        <title>A standardized bacterial taxonomy based on genome phylogeny substantially revises the tree of life.</title>
        <authorList>
            <person name="Parks D.H."/>
            <person name="Chuvochina M."/>
            <person name="Waite D.W."/>
            <person name="Rinke C."/>
            <person name="Skarshewski A."/>
            <person name="Chaumeil P.A."/>
            <person name="Hugenholtz P."/>
        </authorList>
    </citation>
    <scope>NUCLEOTIDE SEQUENCE [LARGE SCALE GENOMIC DNA]</scope>
    <source>
        <strain evidence="2">UBA10707</strain>
    </source>
</reference>
<dbReference type="Proteomes" id="UP000264036">
    <property type="component" value="Unassembled WGS sequence"/>
</dbReference>
<dbReference type="AlphaFoldDB" id="A0A356LG05"/>
<feature type="domain" description="Uracil-DNA glycosylase-like" evidence="1">
    <location>
        <begin position="43"/>
        <end position="207"/>
    </location>
</feature>
<dbReference type="Gene3D" id="3.40.470.10">
    <property type="entry name" value="Uracil-DNA glycosylase-like domain"/>
    <property type="match status" value="1"/>
</dbReference>
<dbReference type="InterPro" id="IPR036895">
    <property type="entry name" value="Uracil-DNA_glycosylase-like_sf"/>
</dbReference>
<sequence length="216" mass="24969">MKQSIKNSDDPSFAEYINTIRSCRVCHDQPRFGQAMGPEPRPIIQVSQTASICIASQAPGTRVYETGRPFNDASGVRLRQWMGISDEEFYDDSRVAIIPMGFCFPGLRADGSDLPPRRECKEIWRTQLFARLPNLKLLLTIGGYAQRWHLGPQVARQGVTETVRSWRQYYLADPSLRIYPLPHPSWHNNRWLKQNIWFEDEVLPQLQQDVRDLIAQ</sequence>
<name>A0A356LG05_9BURK</name>
<protein>
    <submittedName>
        <fullName evidence="2">Uracil-DNA glycosylase</fullName>
    </submittedName>
</protein>
<dbReference type="SUPFAM" id="SSF52141">
    <property type="entry name" value="Uracil-DNA glycosylase-like"/>
    <property type="match status" value="1"/>
</dbReference>
<evidence type="ECO:0000313" key="2">
    <source>
        <dbReference type="EMBL" id="HBP29916.1"/>
    </source>
</evidence>
<dbReference type="InterPro" id="IPR047124">
    <property type="entry name" value="HI_0220.2"/>
</dbReference>
<comment type="caution">
    <text evidence="2">The sequence shown here is derived from an EMBL/GenBank/DDBJ whole genome shotgun (WGS) entry which is preliminary data.</text>
</comment>
<dbReference type="PANTHER" id="PTHR42160">
    <property type="entry name" value="URACIL-DNA GLYCOSYLASE SUPERFAMILY PROTEIN"/>
    <property type="match status" value="1"/>
</dbReference>
<evidence type="ECO:0000313" key="3">
    <source>
        <dbReference type="Proteomes" id="UP000264036"/>
    </source>
</evidence>